<feature type="coiled-coil region" evidence="1">
    <location>
        <begin position="622"/>
        <end position="649"/>
    </location>
</feature>
<dbReference type="RefSeq" id="XP_021883801.1">
    <property type="nucleotide sequence ID" value="XM_022023321.1"/>
</dbReference>
<feature type="compositionally biased region" description="Polar residues" evidence="2">
    <location>
        <begin position="211"/>
        <end position="220"/>
    </location>
</feature>
<feature type="compositionally biased region" description="Low complexity" evidence="2">
    <location>
        <begin position="509"/>
        <end position="518"/>
    </location>
</feature>
<feature type="compositionally biased region" description="Low complexity" evidence="2">
    <location>
        <begin position="352"/>
        <end position="362"/>
    </location>
</feature>
<accession>A0A1Y2GUQ3</accession>
<keyword evidence="4" id="KW-1185">Reference proteome</keyword>
<feature type="region of interest" description="Disordered" evidence="2">
    <location>
        <begin position="462"/>
        <end position="518"/>
    </location>
</feature>
<protein>
    <submittedName>
        <fullName evidence="3">Uncharacterized protein</fullName>
    </submittedName>
</protein>
<evidence type="ECO:0000256" key="2">
    <source>
        <dbReference type="SAM" id="MobiDB-lite"/>
    </source>
</evidence>
<feature type="region of interest" description="Disordered" evidence="2">
    <location>
        <begin position="211"/>
        <end position="230"/>
    </location>
</feature>
<feature type="compositionally biased region" description="Low complexity" evidence="2">
    <location>
        <begin position="245"/>
        <end position="281"/>
    </location>
</feature>
<sequence length="649" mass="68099">MSSLDDDRKQRFRFHKQDEILLLQIVLRAKPCPYKISSRDGAILVAWNHIAEEFERESVPRPDGKLPHPRTCRTRCDKMIMDFMAMRATPHLRGKKQESEEDRLKNELLEKLASIQGKVMDSEITPSASSSTTATTTAITGTVAGDVDITSGPSSTAASAGGLNTTGAGAGPGPGPGTIIPGHILGSSAPSTATATHQQRASVASTTSLMPQSLNSLGNNSHHRVGHGQSTSELLAASGLMLSSAVPGSSNSLSNNNDGNNSNNPSNNNNNSSSSGNNNNNTSDIHSRVDRSNNNLSLISSSVNPANSSAPTSRKRAAGSNAPGVAAALTTTTSTTTTTAPNSSLDYLQRMAPPASSSSSSATVGGITARGNQQSHSGILPAGTSKRLRSTPNERRVGTTAVATGNNSQHRTTNNYTRSALGTMSNGLGSSLLGTAGQSLVDLTGISSSTAAAAAFAQELEDDNNEWDDDSGAGQHNVSGEGLGNEYDNSFGDGHDLGDEVDEEEDSLDPSSLMSSSLSHNVAVRTGRRGPGIGGMGGIGGVGGVGPSTSWAARSKVRPFRFKRTPSTQSLQRHPSGSLGKFELSLVGEHGGYLLPSQMTEEDREFTMRMIALEECKVKIQLSKLELTRRWLELESKQLEHDLANAQEK</sequence>
<keyword evidence="1" id="KW-0175">Coiled coil</keyword>
<feature type="compositionally biased region" description="Polar residues" evidence="2">
    <location>
        <begin position="401"/>
        <end position="421"/>
    </location>
</feature>
<feature type="region of interest" description="Disordered" evidence="2">
    <location>
        <begin position="153"/>
        <end position="206"/>
    </location>
</feature>
<feature type="compositionally biased region" description="Acidic residues" evidence="2">
    <location>
        <begin position="462"/>
        <end position="471"/>
    </location>
</feature>
<feature type="compositionally biased region" description="Low complexity" evidence="2">
    <location>
        <begin position="153"/>
        <end position="167"/>
    </location>
</feature>
<evidence type="ECO:0000256" key="1">
    <source>
        <dbReference type="SAM" id="Coils"/>
    </source>
</evidence>
<feature type="compositionally biased region" description="Polar residues" evidence="2">
    <location>
        <begin position="188"/>
        <end position="206"/>
    </location>
</feature>
<proteinExistence type="predicted"/>
<dbReference type="InParanoid" id="A0A1Y2GUQ3"/>
<dbReference type="AlphaFoldDB" id="A0A1Y2GUQ3"/>
<evidence type="ECO:0000313" key="4">
    <source>
        <dbReference type="Proteomes" id="UP000193648"/>
    </source>
</evidence>
<reference evidence="3 4" key="1">
    <citation type="submission" date="2016-07" db="EMBL/GenBank/DDBJ databases">
        <title>Pervasive Adenine N6-methylation of Active Genes in Fungi.</title>
        <authorList>
            <consortium name="DOE Joint Genome Institute"/>
            <person name="Mondo S.J."/>
            <person name="Dannebaum R.O."/>
            <person name="Kuo R.C."/>
            <person name="Labutti K."/>
            <person name="Haridas S."/>
            <person name="Kuo A."/>
            <person name="Salamov A."/>
            <person name="Ahrendt S.R."/>
            <person name="Lipzen A."/>
            <person name="Sullivan W."/>
            <person name="Andreopoulos W.B."/>
            <person name="Clum A."/>
            <person name="Lindquist E."/>
            <person name="Daum C."/>
            <person name="Ramamoorthy G.K."/>
            <person name="Gryganskyi A."/>
            <person name="Culley D."/>
            <person name="Magnuson J.K."/>
            <person name="James T.Y."/>
            <person name="O'Malley M.A."/>
            <person name="Stajich J.E."/>
            <person name="Spatafora J.W."/>
            <person name="Visel A."/>
            <person name="Grigoriev I.V."/>
        </authorList>
    </citation>
    <scope>NUCLEOTIDE SEQUENCE [LARGE SCALE GENOMIC DNA]</scope>
    <source>
        <strain evidence="3 4">NRRL 3116</strain>
    </source>
</reference>
<dbReference type="GeneID" id="33565165"/>
<feature type="region of interest" description="Disordered" evidence="2">
    <location>
        <begin position="245"/>
        <end position="421"/>
    </location>
</feature>
<organism evidence="3 4">
    <name type="scientific">Lobosporangium transversale</name>
    <dbReference type="NCBI Taxonomy" id="64571"/>
    <lineage>
        <taxon>Eukaryota</taxon>
        <taxon>Fungi</taxon>
        <taxon>Fungi incertae sedis</taxon>
        <taxon>Mucoromycota</taxon>
        <taxon>Mortierellomycotina</taxon>
        <taxon>Mortierellomycetes</taxon>
        <taxon>Mortierellales</taxon>
        <taxon>Mortierellaceae</taxon>
        <taxon>Lobosporangium</taxon>
    </lineage>
</organism>
<comment type="caution">
    <text evidence="3">The sequence shown here is derived from an EMBL/GenBank/DDBJ whole genome shotgun (WGS) entry which is preliminary data.</text>
</comment>
<dbReference type="EMBL" id="MCFF01000008">
    <property type="protein sequence ID" value="ORZ24820.1"/>
    <property type="molecule type" value="Genomic_DNA"/>
</dbReference>
<dbReference type="OrthoDB" id="2404318at2759"/>
<feature type="compositionally biased region" description="Acidic residues" evidence="2">
    <location>
        <begin position="499"/>
        <end position="508"/>
    </location>
</feature>
<gene>
    <name evidence="3" type="ORF">BCR41DRAFT_348583</name>
</gene>
<name>A0A1Y2GUQ3_9FUNG</name>
<dbReference type="Proteomes" id="UP000193648">
    <property type="component" value="Unassembled WGS sequence"/>
</dbReference>
<evidence type="ECO:0000313" key="3">
    <source>
        <dbReference type="EMBL" id="ORZ24820.1"/>
    </source>
</evidence>
<feature type="compositionally biased region" description="Low complexity" evidence="2">
    <location>
        <begin position="292"/>
        <end position="340"/>
    </location>
</feature>
<feature type="compositionally biased region" description="Low complexity" evidence="2">
    <location>
        <begin position="177"/>
        <end position="186"/>
    </location>
</feature>